<comment type="caution">
    <text evidence="1">The sequence shown here is derived from an EMBL/GenBank/DDBJ whole genome shotgun (WGS) entry which is preliminary data.</text>
</comment>
<protein>
    <submittedName>
        <fullName evidence="1">Uncharacterized protein</fullName>
    </submittedName>
</protein>
<accession>A0ACC0VRR3</accession>
<dbReference type="Proteomes" id="UP001163321">
    <property type="component" value="Chromosome 7"/>
</dbReference>
<evidence type="ECO:0000313" key="1">
    <source>
        <dbReference type="EMBL" id="KAI9909250.1"/>
    </source>
</evidence>
<organism evidence="1 2">
    <name type="scientific">Peronosclerospora sorghi</name>
    <dbReference type="NCBI Taxonomy" id="230839"/>
    <lineage>
        <taxon>Eukaryota</taxon>
        <taxon>Sar</taxon>
        <taxon>Stramenopiles</taxon>
        <taxon>Oomycota</taxon>
        <taxon>Peronosporomycetes</taxon>
        <taxon>Peronosporales</taxon>
        <taxon>Peronosporaceae</taxon>
        <taxon>Peronosclerospora</taxon>
    </lineage>
</organism>
<reference evidence="1 2" key="1">
    <citation type="journal article" date="2022" name="bioRxiv">
        <title>The genome of the oomycete Peronosclerospora sorghi, a cosmopolitan pathogen of maize and sorghum, is inflated with dispersed pseudogenes.</title>
        <authorList>
            <person name="Fletcher K."/>
            <person name="Martin F."/>
            <person name="Isakeit T."/>
            <person name="Cavanaugh K."/>
            <person name="Magill C."/>
            <person name="Michelmore R."/>
        </authorList>
    </citation>
    <scope>NUCLEOTIDE SEQUENCE [LARGE SCALE GENOMIC DNA]</scope>
    <source>
        <strain evidence="1">P6</strain>
    </source>
</reference>
<proteinExistence type="predicted"/>
<name>A0ACC0VRR3_9STRA</name>
<gene>
    <name evidence="1" type="ORF">PsorP6_014477</name>
</gene>
<evidence type="ECO:0000313" key="2">
    <source>
        <dbReference type="Proteomes" id="UP001163321"/>
    </source>
</evidence>
<sequence>MTDEDIVWIRAYNSVYEIRARCNNSVHVPIRSRDRRQKFSLSRLLSLSERLFVDLKQRARLRALLASTTVLDRADSTTKKRVDSRNNRARNDGSKSVNANVVWSMRYDHVSNKIDSSHAFVGEFNMNMNISDSRFMNQFNSSNNSRGVDTRRRHDARQNDSMSHP</sequence>
<dbReference type="EMBL" id="CM047586">
    <property type="protein sequence ID" value="KAI9909250.1"/>
    <property type="molecule type" value="Genomic_DNA"/>
</dbReference>
<keyword evidence="2" id="KW-1185">Reference proteome</keyword>